<organism evidence="1">
    <name type="scientific">Rattus norvegicus</name>
    <name type="common">Rat</name>
    <dbReference type="NCBI Taxonomy" id="10116"/>
    <lineage>
        <taxon>Eukaryota</taxon>
        <taxon>Metazoa</taxon>
        <taxon>Chordata</taxon>
        <taxon>Craniata</taxon>
        <taxon>Vertebrata</taxon>
        <taxon>Euteleostomi</taxon>
        <taxon>Mammalia</taxon>
        <taxon>Eutheria</taxon>
        <taxon>Euarchontoglires</taxon>
        <taxon>Glires</taxon>
        <taxon>Rodentia</taxon>
        <taxon>Myomorpha</taxon>
        <taxon>Muroidea</taxon>
        <taxon>Muridae</taxon>
        <taxon>Murinae</taxon>
        <taxon>Rattus</taxon>
    </lineage>
</organism>
<reference evidence="1" key="1">
    <citation type="journal article" date="2005" name="Genome Res.">
        <title>Gene and alternative splicing annotation with AIR.</title>
        <authorList>
            <person name="Florea L."/>
            <person name="Di Francesco V."/>
            <person name="Miller J."/>
            <person name="Turner R."/>
            <person name="Yao A."/>
            <person name="Harris M."/>
            <person name="Walenz B."/>
            <person name="Mobarry C."/>
            <person name="Merkulov G.V."/>
            <person name="Charlab R."/>
            <person name="Dew I."/>
            <person name="Deng Z."/>
            <person name="Istrail S."/>
            <person name="Li P."/>
            <person name="Sutton G."/>
        </authorList>
    </citation>
    <scope>NUCLEOTIDE SEQUENCE</scope>
    <source>
        <strain evidence="1">BN</strain>
    </source>
</reference>
<protein>
    <submittedName>
        <fullName evidence="1">RCG63365</fullName>
    </submittedName>
</protein>
<dbReference type="AlphaFoldDB" id="F7F8Q6"/>
<sequence>MEAAHVESGGIRAPREPSNACTVLSLSLLPPVILEATEEDKFTKSKDRANFGPHCGSRSTMFIALVKSPKVETAQSSSARWKKTHTVSVYTEHYSAVIHYGLMLPENKPLKLSNRTQKRPDYVIPLV</sequence>
<gene>
    <name evidence="1" type="ORF">rCG_63365</name>
</gene>
<reference evidence="1" key="2">
    <citation type="submission" date="2005-09" db="EMBL/GenBank/DDBJ databases">
        <authorList>
            <person name="Mural R.J."/>
            <person name="Li P.W."/>
            <person name="Adams M.D."/>
            <person name="Amanatides P.G."/>
            <person name="Baden-Tillson H."/>
            <person name="Barnstead M."/>
            <person name="Chin S.H."/>
            <person name="Dew I."/>
            <person name="Evans C.A."/>
            <person name="Ferriera S."/>
            <person name="Flanigan M."/>
            <person name="Fosler C."/>
            <person name="Glodek A."/>
            <person name="Gu Z."/>
            <person name="Holt R.A."/>
            <person name="Jennings D."/>
            <person name="Kraft C.L."/>
            <person name="Lu F."/>
            <person name="Nguyen T."/>
            <person name="Nusskern D.R."/>
            <person name="Pfannkoch C.M."/>
            <person name="Sitter C."/>
            <person name="Sutton G.G."/>
            <person name="Venter J.C."/>
            <person name="Wang Z."/>
            <person name="Woodage T."/>
            <person name="Zheng X.H."/>
            <person name="Zhong F."/>
        </authorList>
    </citation>
    <scope>NUCLEOTIDE SEQUENCE</scope>
    <source>
        <strain evidence="1">BN</strain>
    </source>
</reference>
<name>F7F8Q6_RAT</name>
<dbReference type="Proteomes" id="UP000234681">
    <property type="component" value="Chromosome 9"/>
</dbReference>
<evidence type="ECO:0000313" key="1">
    <source>
        <dbReference type="EMBL" id="EDL99241.1"/>
    </source>
</evidence>
<accession>F7F8Q6</accession>
<proteinExistence type="predicted"/>
<dbReference type="EMBL" id="CH473965">
    <property type="protein sequence ID" value="EDL99241.1"/>
    <property type="molecule type" value="Genomic_DNA"/>
</dbReference>